<keyword evidence="2" id="KW-0812">Transmembrane</keyword>
<evidence type="ECO:0000313" key="3">
    <source>
        <dbReference type="EMBL" id="QNN66407.1"/>
    </source>
</evidence>
<comment type="subcellular location">
    <subcellularLocation>
        <location evidence="2">Cell membrane</location>
        <topology evidence="2">Lipid-anchor</topology>
    </subcellularLocation>
</comment>
<dbReference type="PROSITE" id="PS51257">
    <property type="entry name" value="PROKAR_LIPOPROTEIN"/>
    <property type="match status" value="1"/>
</dbReference>
<dbReference type="KEGG" id="slut:H9L13_06630"/>
<protein>
    <submittedName>
        <fullName evidence="3">Efflux transporter outer membrane subunit</fullName>
    </submittedName>
</protein>
<dbReference type="PANTHER" id="PTHR30203">
    <property type="entry name" value="OUTER MEMBRANE CATION EFFLUX PROTEIN"/>
    <property type="match status" value="1"/>
</dbReference>
<dbReference type="GO" id="GO:0005886">
    <property type="term" value="C:plasma membrane"/>
    <property type="evidence" value="ECO:0007669"/>
    <property type="project" value="UniProtKB-SubCell"/>
</dbReference>
<evidence type="ECO:0000256" key="2">
    <source>
        <dbReference type="RuleBase" id="RU362097"/>
    </source>
</evidence>
<dbReference type="AlphaFoldDB" id="A0A7G9SEY2"/>
<name>A0A7G9SEY2_9SPHN</name>
<dbReference type="Pfam" id="PF02321">
    <property type="entry name" value="OEP"/>
    <property type="match status" value="2"/>
</dbReference>
<dbReference type="InterPro" id="IPR003423">
    <property type="entry name" value="OMP_efflux"/>
</dbReference>
<comment type="similarity">
    <text evidence="1 2">Belongs to the outer membrane factor (OMF) (TC 1.B.17) family.</text>
</comment>
<evidence type="ECO:0000256" key="1">
    <source>
        <dbReference type="ARBA" id="ARBA00007613"/>
    </source>
</evidence>
<keyword evidence="2" id="KW-0564">Palmitate</keyword>
<dbReference type="NCBIfam" id="TIGR01845">
    <property type="entry name" value="outer_NodT"/>
    <property type="match status" value="1"/>
</dbReference>
<dbReference type="Gene3D" id="1.20.1600.10">
    <property type="entry name" value="Outer membrane efflux proteins (OEP)"/>
    <property type="match status" value="1"/>
</dbReference>
<keyword evidence="4" id="KW-1185">Reference proteome</keyword>
<keyword evidence="2" id="KW-0472">Membrane</keyword>
<dbReference type="EMBL" id="CP060718">
    <property type="protein sequence ID" value="QNN66407.1"/>
    <property type="molecule type" value="Genomic_DNA"/>
</dbReference>
<gene>
    <name evidence="3" type="ORF">H9L13_06630</name>
</gene>
<dbReference type="Gene3D" id="2.20.200.10">
    <property type="entry name" value="Outer membrane efflux proteins (OEP)"/>
    <property type="match status" value="1"/>
</dbReference>
<dbReference type="RefSeq" id="WP_187536999.1">
    <property type="nucleotide sequence ID" value="NZ_BAABJT010000001.1"/>
</dbReference>
<dbReference type="GO" id="GO:0015562">
    <property type="term" value="F:efflux transmembrane transporter activity"/>
    <property type="evidence" value="ECO:0007669"/>
    <property type="project" value="InterPro"/>
</dbReference>
<sequence length="464" mass="49237">MRRAGSILALLASGCATMEPRYVAPNSAIPPSWPVGDAYLRQSEAALPAVTYTQLFQDRRLQTLIAQALANNRDLAVAAANIAAARERVRIQRANQLPQVDASGGAEIRAAEDSSADASFNLGAGVSNFEIDLFGRLRSLTNAERARYFATEAGARATRITLVADIASAWLAHAADQSLLLIARQTAESAEKSVRLTRIRLEGGIAPRTDLRQAELILTQAQADLAQQRTAVAQDINVLQLLVGGPIDPALLAPNIEQAAGTIAALPPGIDSYILLRRPDVLEAEYQLRAANAQIGAARAALFPRISLTGLAGLASSALTSLFTGGAFAWSAGANVSYTIFQAGAGRANVRLTEAQRNAAVATYQKAVQTAFREVADALARRGTLNDEISARQRQRIAASDTYLLTEARYRAGIDNFLASLDAQRSFYSAQRALVQTQLTAAQNSVDLYEALGGDALLQSAPAG</sequence>
<proteinExistence type="inferred from homology"/>
<dbReference type="Proteomes" id="UP000515971">
    <property type="component" value="Chromosome"/>
</dbReference>
<accession>A0A7G9SEY2</accession>
<dbReference type="SUPFAM" id="SSF56954">
    <property type="entry name" value="Outer membrane efflux proteins (OEP)"/>
    <property type="match status" value="1"/>
</dbReference>
<keyword evidence="2" id="KW-1134">Transmembrane beta strand</keyword>
<keyword evidence="2" id="KW-0449">Lipoprotein</keyword>
<evidence type="ECO:0000313" key="4">
    <source>
        <dbReference type="Proteomes" id="UP000515971"/>
    </source>
</evidence>
<organism evidence="3 4">
    <name type="scientific">Sphingomonas lutea</name>
    <dbReference type="NCBI Taxonomy" id="1045317"/>
    <lineage>
        <taxon>Bacteria</taxon>
        <taxon>Pseudomonadati</taxon>
        <taxon>Pseudomonadota</taxon>
        <taxon>Alphaproteobacteria</taxon>
        <taxon>Sphingomonadales</taxon>
        <taxon>Sphingomonadaceae</taxon>
        <taxon>Sphingomonas</taxon>
    </lineage>
</organism>
<dbReference type="InterPro" id="IPR010131">
    <property type="entry name" value="MdtP/NodT-like"/>
</dbReference>
<dbReference type="PANTHER" id="PTHR30203:SF32">
    <property type="entry name" value="CATION EFFLUX SYSTEM PROTEIN CUSC"/>
    <property type="match status" value="1"/>
</dbReference>
<reference evidence="3 4" key="1">
    <citation type="submission" date="2020-08" db="EMBL/GenBank/DDBJ databases">
        <title>Genome sequence of Sphingomonas lutea KCTC 23642T.</title>
        <authorList>
            <person name="Hyun D.-W."/>
            <person name="Bae J.-W."/>
        </authorList>
    </citation>
    <scope>NUCLEOTIDE SEQUENCE [LARGE SCALE GENOMIC DNA]</scope>
    <source>
        <strain evidence="3 4">KCTC 23642</strain>
    </source>
</reference>